<dbReference type="OrthoDB" id="5386595at2759"/>
<organism evidence="3 4">
    <name type="scientific">Endocarpon pusillum</name>
    <dbReference type="NCBI Taxonomy" id="364733"/>
    <lineage>
        <taxon>Eukaryota</taxon>
        <taxon>Fungi</taxon>
        <taxon>Dikarya</taxon>
        <taxon>Ascomycota</taxon>
        <taxon>Pezizomycotina</taxon>
        <taxon>Eurotiomycetes</taxon>
        <taxon>Chaetothyriomycetidae</taxon>
        <taxon>Verrucariales</taxon>
        <taxon>Verrucariaceae</taxon>
        <taxon>Endocarpon</taxon>
    </lineage>
</organism>
<comment type="caution">
    <text evidence="3">The sequence shown here is derived from an EMBL/GenBank/DDBJ whole genome shotgun (WGS) entry which is preliminary data.</text>
</comment>
<evidence type="ECO:0000259" key="2">
    <source>
        <dbReference type="Pfam" id="PF13391"/>
    </source>
</evidence>
<dbReference type="InterPro" id="IPR022190">
    <property type="entry name" value="DUF3716"/>
</dbReference>
<dbReference type="Pfam" id="PF12511">
    <property type="entry name" value="DUF3716"/>
    <property type="match status" value="1"/>
</dbReference>
<protein>
    <recommendedName>
        <fullName evidence="2">HNH nuclease domain-containing protein</fullName>
    </recommendedName>
</protein>
<evidence type="ECO:0000313" key="3">
    <source>
        <dbReference type="EMBL" id="KAF7506279.1"/>
    </source>
</evidence>
<dbReference type="Pfam" id="PF13391">
    <property type="entry name" value="HNH_2"/>
    <property type="match status" value="1"/>
</dbReference>
<evidence type="ECO:0000313" key="4">
    <source>
        <dbReference type="Proteomes" id="UP000606974"/>
    </source>
</evidence>
<evidence type="ECO:0000256" key="1">
    <source>
        <dbReference type="SAM" id="MobiDB-lite"/>
    </source>
</evidence>
<feature type="domain" description="HNH nuclease" evidence="2">
    <location>
        <begin position="346"/>
        <end position="409"/>
    </location>
</feature>
<dbReference type="AlphaFoldDB" id="A0A8H7ADW9"/>
<feature type="region of interest" description="Disordered" evidence="1">
    <location>
        <begin position="141"/>
        <end position="165"/>
    </location>
</feature>
<dbReference type="Proteomes" id="UP000606974">
    <property type="component" value="Unassembled WGS sequence"/>
</dbReference>
<dbReference type="EMBL" id="JAACFV010000090">
    <property type="protein sequence ID" value="KAF7506279.1"/>
    <property type="molecule type" value="Genomic_DNA"/>
</dbReference>
<gene>
    <name evidence="3" type="ORF">GJ744_012087</name>
</gene>
<sequence>MTSLNGPQNDEMSTKADPLLKCQKEGLQAANVGGRAHREEGVLVQLKGEVRADGVVCQKCGKHEGVFRSCRSVPGIHRGACACSIYQWKMLGRALTTAAYEAEFNEAKKKKALKNQARKVKATNASTKKRRECPIVTLRNQGHSQERRSLGRKVPRTEGPQNHPQTIYTDMAASNLLIPERTSAKYALQERKLYLKENRTTLKRKLDSISAESSPIEYQKCKIQDIQTEIEEHELHRSWLDFEYAEKKLTDNGYLKDQRNTNTRVISLRDELWKYRQNLRDEEEKAGKTPPLGPDSEGAFVYTLLALYKDPNTSSKRSSSEQSNMRKAAIERYESAKDARPGKLWCPISQDYFDAEWMRAAHIVPRRLGSGVVDYIFGSGNGSRLNTTDNCLIIHVNVERSFDNGSFVLVPADPKESPIKRWKIQMTKLSAKHKDLGKKTLAERDGDELVFKNDNRPAARYLYFHFVITLLRNKRDRQPGWEKYYTELRTVEIFATPGPYIRKSMLSALARNIGGLNTEEEMLIGEEQTFEEEDRLDEVEEQEIGRRVLMAYGNDDDEDGESSGSDEE</sequence>
<reference evidence="3" key="1">
    <citation type="submission" date="2020-02" db="EMBL/GenBank/DDBJ databases">
        <authorList>
            <person name="Palmer J.M."/>
        </authorList>
    </citation>
    <scope>NUCLEOTIDE SEQUENCE</scope>
    <source>
        <strain evidence="3">EPUS1.4</strain>
        <tissue evidence="3">Thallus</tissue>
    </source>
</reference>
<proteinExistence type="predicted"/>
<dbReference type="InterPro" id="IPR003615">
    <property type="entry name" value="HNH_nuc"/>
</dbReference>
<keyword evidence="4" id="KW-1185">Reference proteome</keyword>
<accession>A0A8H7ADW9</accession>
<name>A0A8H7ADW9_9EURO</name>